<keyword evidence="1" id="KW-0862">Zinc</keyword>
<comment type="domain">
    <text evidence="1">The C4-type zinc finger motif is necessary both for its ER three-way tubular junction localization and formation.</text>
</comment>
<feature type="transmembrane region" description="Helical" evidence="1">
    <location>
        <begin position="80"/>
        <end position="98"/>
    </location>
</feature>
<comment type="function">
    <text evidence="1">Plays a role in determining ER morphology.</text>
</comment>
<dbReference type="GO" id="GO:1903373">
    <property type="term" value="P:positive regulation of endoplasmic reticulum tubular network organization"/>
    <property type="evidence" value="ECO:0007669"/>
    <property type="project" value="UniProtKB-UniRule"/>
</dbReference>
<feature type="region of interest" description="Disordered" evidence="3">
    <location>
        <begin position="247"/>
        <end position="266"/>
    </location>
</feature>
<name>A0A0H5BZM8_CYBJN</name>
<comment type="subcellular location">
    <subcellularLocation>
        <location evidence="1">Endoplasmic reticulum membrane</location>
        <topology evidence="1">Multi-pass membrane protein</topology>
    </subcellularLocation>
</comment>
<dbReference type="PANTHER" id="PTHR22166">
    <property type="entry name" value="ENDOPLASMIC RETICULUM JUNCTION FORMATION PROTEIN LUNAPARK"/>
    <property type="match status" value="1"/>
</dbReference>
<dbReference type="GO" id="GO:0008270">
    <property type="term" value="F:zinc ion binding"/>
    <property type="evidence" value="ECO:0007669"/>
    <property type="project" value="UniProtKB-KW"/>
</dbReference>
<dbReference type="GO" id="GO:0098826">
    <property type="term" value="C:endoplasmic reticulum tubular network membrane"/>
    <property type="evidence" value="ECO:0007669"/>
    <property type="project" value="UniProtKB-UniRule"/>
</dbReference>
<keyword evidence="1" id="KW-0479">Metal-binding</keyword>
<dbReference type="Pfam" id="PF10058">
    <property type="entry name" value="Zn_ribbon_10"/>
    <property type="match status" value="1"/>
</dbReference>
<evidence type="ECO:0000256" key="1">
    <source>
        <dbReference type="RuleBase" id="RU367073"/>
    </source>
</evidence>
<feature type="transmembrane region" description="Helical" evidence="1">
    <location>
        <begin position="49"/>
        <end position="68"/>
    </location>
</feature>
<gene>
    <name evidence="5" type="ORF">BN1211_0760</name>
</gene>
<keyword evidence="1" id="KW-1133">Transmembrane helix</keyword>
<keyword evidence="1" id="KW-0863">Zinc-finger</keyword>
<proteinExistence type="inferred from homology"/>
<evidence type="ECO:0000313" key="6">
    <source>
        <dbReference type="Proteomes" id="UP000038830"/>
    </source>
</evidence>
<evidence type="ECO:0000313" key="5">
    <source>
        <dbReference type="EMBL" id="CEP20806.1"/>
    </source>
</evidence>
<comment type="similarity">
    <text evidence="1">Belongs to the lunapark family.</text>
</comment>
<dbReference type="GO" id="GO:0071788">
    <property type="term" value="P:endoplasmic reticulum tubular network maintenance"/>
    <property type="evidence" value="ECO:0007669"/>
    <property type="project" value="UniProtKB-UniRule"/>
</dbReference>
<dbReference type="InterPro" id="IPR040115">
    <property type="entry name" value="Lnp"/>
</dbReference>
<keyword evidence="1" id="KW-0256">Endoplasmic reticulum</keyword>
<keyword evidence="2" id="KW-0175">Coiled coil</keyword>
<evidence type="ECO:0000256" key="2">
    <source>
        <dbReference type="SAM" id="Coils"/>
    </source>
</evidence>
<dbReference type="PANTHER" id="PTHR22166:SF12">
    <property type="entry name" value="ENDOPLASMIC RETICULUM JUNCTION FORMATION PROTEIN LUNAPARK"/>
    <property type="match status" value="1"/>
</dbReference>
<accession>A0A0H5BZM8</accession>
<dbReference type="Proteomes" id="UP000038830">
    <property type="component" value="Unassembled WGS sequence"/>
</dbReference>
<feature type="coiled-coil region" evidence="2">
    <location>
        <begin position="109"/>
        <end position="169"/>
    </location>
</feature>
<sequence length="266" mass="30379">MAWLSFLKSKDFDPTDFEKQLELISRKIATNERGLSKVKYQERALKRFIKVYGISGYIVLISYALWNASPRWYNVSRTNLVWLLVVPIVIVGLIKSVTRISSIRHSRKQAEVERLQFEHESKIEELKEKTKFSSTQALLSRFADGTDLRAQLDDEILERQQKLDEIKKQSTEQQPNVKENKGWLDSIVDSVVGLDELDADHRFALICPRCLNHNGLAPPGLSPEKVRYICPRCGLLNGALVEEISEDNNTPEAEPVVKGLEETKEG</sequence>
<reference evidence="6" key="1">
    <citation type="journal article" date="2015" name="J. Biotechnol.">
        <title>The structure of the Cyberlindnera jadinii genome and its relation to Candida utilis analyzed by the occurrence of single nucleotide polymorphisms.</title>
        <authorList>
            <person name="Rupp O."/>
            <person name="Brinkrolf K."/>
            <person name="Buerth C."/>
            <person name="Kunigo M."/>
            <person name="Schneider J."/>
            <person name="Jaenicke S."/>
            <person name="Goesmann A."/>
            <person name="Puehler A."/>
            <person name="Jaeger K.-E."/>
            <person name="Ernst J.F."/>
        </authorList>
    </citation>
    <scope>NUCLEOTIDE SEQUENCE [LARGE SCALE GENOMIC DNA]</scope>
    <source>
        <strain evidence="6">ATCC 18201 / CBS 1600 / BCRC 20928 / JCM 3617 / NBRC 0987 / NRRL Y-1542</strain>
    </source>
</reference>
<organism evidence="5 6">
    <name type="scientific">Cyberlindnera jadinii (strain ATCC 18201 / CBS 1600 / BCRC 20928 / JCM 3617 / NBRC 0987 / NRRL Y-1542)</name>
    <name type="common">Torula yeast</name>
    <name type="synonym">Candida utilis</name>
    <dbReference type="NCBI Taxonomy" id="983966"/>
    <lineage>
        <taxon>Eukaryota</taxon>
        <taxon>Fungi</taxon>
        <taxon>Dikarya</taxon>
        <taxon>Ascomycota</taxon>
        <taxon>Saccharomycotina</taxon>
        <taxon>Saccharomycetes</taxon>
        <taxon>Phaffomycetales</taxon>
        <taxon>Phaffomycetaceae</taxon>
        <taxon>Cyberlindnera</taxon>
    </lineage>
</organism>
<protein>
    <recommendedName>
        <fullName evidence="1">Endoplasmic reticulum junction formation protein lunapark</fullName>
    </recommendedName>
</protein>
<evidence type="ECO:0000259" key="4">
    <source>
        <dbReference type="Pfam" id="PF10058"/>
    </source>
</evidence>
<keyword evidence="1" id="KW-0812">Transmembrane</keyword>
<dbReference type="AlphaFoldDB" id="A0A0H5BZM8"/>
<dbReference type="InterPro" id="IPR019273">
    <property type="entry name" value="Lunapark_Znf"/>
</dbReference>
<dbReference type="EMBL" id="CDQK01000001">
    <property type="protein sequence ID" value="CEP20806.1"/>
    <property type="molecule type" value="Genomic_DNA"/>
</dbReference>
<feature type="domain" description="Lunapark zinc ribbon" evidence="4">
    <location>
        <begin position="183"/>
        <end position="237"/>
    </location>
</feature>
<keyword evidence="1" id="KW-0472">Membrane</keyword>
<evidence type="ECO:0000256" key="3">
    <source>
        <dbReference type="SAM" id="MobiDB-lite"/>
    </source>
</evidence>